<feature type="domain" description="Vesicle transport v-SNARE N-terminal" evidence="3">
    <location>
        <begin position="1"/>
        <end position="52"/>
    </location>
</feature>
<proteinExistence type="inferred from homology"/>
<dbReference type="GO" id="GO:0006886">
    <property type="term" value="P:intracellular protein transport"/>
    <property type="evidence" value="ECO:0007669"/>
    <property type="project" value="InterPro"/>
</dbReference>
<protein>
    <recommendedName>
        <fullName evidence="3">Vesicle transport v-SNARE N-terminal domain-containing protein</fullName>
    </recommendedName>
</protein>
<gene>
    <name evidence="4" type="ORF">F3Y22_tig00110691pilonHSYRG00150</name>
</gene>
<evidence type="ECO:0000313" key="5">
    <source>
        <dbReference type="Proteomes" id="UP000436088"/>
    </source>
</evidence>
<organism evidence="4 5">
    <name type="scientific">Hibiscus syriacus</name>
    <name type="common">Rose of Sharon</name>
    <dbReference type="NCBI Taxonomy" id="106335"/>
    <lineage>
        <taxon>Eukaryota</taxon>
        <taxon>Viridiplantae</taxon>
        <taxon>Streptophyta</taxon>
        <taxon>Embryophyta</taxon>
        <taxon>Tracheophyta</taxon>
        <taxon>Spermatophyta</taxon>
        <taxon>Magnoliopsida</taxon>
        <taxon>eudicotyledons</taxon>
        <taxon>Gunneridae</taxon>
        <taxon>Pentapetalae</taxon>
        <taxon>rosids</taxon>
        <taxon>malvids</taxon>
        <taxon>Malvales</taxon>
        <taxon>Malvaceae</taxon>
        <taxon>Malvoideae</taxon>
        <taxon>Hibiscus</taxon>
    </lineage>
</organism>
<evidence type="ECO:0000256" key="1">
    <source>
        <dbReference type="ARBA" id="ARBA00006108"/>
    </source>
</evidence>
<keyword evidence="5" id="KW-1185">Reference proteome</keyword>
<dbReference type="InterPro" id="IPR010989">
    <property type="entry name" value="SNARE"/>
</dbReference>
<dbReference type="Pfam" id="PF05008">
    <property type="entry name" value="V-SNARE"/>
    <property type="match status" value="1"/>
</dbReference>
<reference evidence="4" key="1">
    <citation type="submission" date="2019-09" db="EMBL/GenBank/DDBJ databases">
        <title>Draft genome information of white flower Hibiscus syriacus.</title>
        <authorList>
            <person name="Kim Y.-M."/>
        </authorList>
    </citation>
    <scope>NUCLEOTIDE SEQUENCE [LARGE SCALE GENOMIC DNA]</scope>
    <source>
        <strain evidence="4">YM2019G1</strain>
    </source>
</reference>
<evidence type="ECO:0000313" key="4">
    <source>
        <dbReference type="EMBL" id="KAE8695774.1"/>
    </source>
</evidence>
<dbReference type="Proteomes" id="UP000436088">
    <property type="component" value="Unassembled WGS sequence"/>
</dbReference>
<dbReference type="GO" id="GO:0016020">
    <property type="term" value="C:membrane"/>
    <property type="evidence" value="ECO:0007669"/>
    <property type="project" value="InterPro"/>
</dbReference>
<dbReference type="AlphaFoldDB" id="A0A6A2ZUZ4"/>
<comment type="similarity">
    <text evidence="1">Belongs to the VTI1 family.</text>
</comment>
<dbReference type="EMBL" id="VEPZ02001075">
    <property type="protein sequence ID" value="KAE8695774.1"/>
    <property type="molecule type" value="Genomic_DNA"/>
</dbReference>
<dbReference type="GO" id="GO:0016192">
    <property type="term" value="P:vesicle-mediated transport"/>
    <property type="evidence" value="ECO:0007669"/>
    <property type="project" value="InterPro"/>
</dbReference>
<dbReference type="SUPFAM" id="SSF47661">
    <property type="entry name" value="t-snare proteins"/>
    <property type="match status" value="1"/>
</dbReference>
<name>A0A6A2ZUZ4_HIBSY</name>
<keyword evidence="2" id="KW-0813">Transport</keyword>
<evidence type="ECO:0000256" key="2">
    <source>
        <dbReference type="ARBA" id="ARBA00022927"/>
    </source>
</evidence>
<sequence length="59" mass="6524">MSEVFEGYERQYCELSANLSKKCTAAVALNGEQKKQKLSEVKDGLEDAEAMVPGSLHVY</sequence>
<dbReference type="InterPro" id="IPR007705">
    <property type="entry name" value="Vesicle_trsprt_v-SNARE_N"/>
</dbReference>
<accession>A0A6A2ZUZ4</accession>
<dbReference type="InterPro" id="IPR038407">
    <property type="entry name" value="v-SNARE_N_sf"/>
</dbReference>
<evidence type="ECO:0000259" key="3">
    <source>
        <dbReference type="Pfam" id="PF05008"/>
    </source>
</evidence>
<dbReference type="Gene3D" id="1.20.58.400">
    <property type="entry name" value="t-snare proteins"/>
    <property type="match status" value="1"/>
</dbReference>
<comment type="caution">
    <text evidence="4">The sequence shown here is derived from an EMBL/GenBank/DDBJ whole genome shotgun (WGS) entry which is preliminary data.</text>
</comment>
<keyword evidence="2" id="KW-0653">Protein transport</keyword>